<protein>
    <submittedName>
        <fullName evidence="1">Uncharacterized protein</fullName>
    </submittedName>
</protein>
<name>A0A6N9Q5S9_9BACL</name>
<dbReference type="OrthoDB" id="2990553at2"/>
<sequence length="81" mass="9622">MNKYYIELPYIGVLKVEVNAETEEEALEKLVEADKEEIFKGKIDDISYIDEDWNYQEQVTQGNNSYAVQYDMFIEEVEKDK</sequence>
<keyword evidence="2" id="KW-1185">Reference proteome</keyword>
<evidence type="ECO:0000313" key="2">
    <source>
        <dbReference type="Proteomes" id="UP000448943"/>
    </source>
</evidence>
<dbReference type="AlphaFoldDB" id="A0A6N9Q5S9"/>
<evidence type="ECO:0000313" key="1">
    <source>
        <dbReference type="EMBL" id="NBI30196.1"/>
    </source>
</evidence>
<dbReference type="EMBL" id="SIJB01000030">
    <property type="protein sequence ID" value="NBI30196.1"/>
    <property type="molecule type" value="Genomic_DNA"/>
</dbReference>
<comment type="caution">
    <text evidence="1">The sequence shown here is derived from an EMBL/GenBank/DDBJ whole genome shotgun (WGS) entry which is preliminary data.</text>
</comment>
<dbReference type="Proteomes" id="UP000448943">
    <property type="component" value="Unassembled WGS sequence"/>
</dbReference>
<proteinExistence type="predicted"/>
<gene>
    <name evidence="1" type="ORF">ERL59_14695</name>
</gene>
<accession>A0A6N9Q5S9</accession>
<reference evidence="1 2" key="1">
    <citation type="submission" date="2019-01" db="EMBL/GenBank/DDBJ databases">
        <title>Chengkuizengella sp. nov., isolated from deep-sea sediment of East Pacific Ocean.</title>
        <authorList>
            <person name="Yang J."/>
            <person name="Lai Q."/>
            <person name="Shao Z."/>
        </authorList>
    </citation>
    <scope>NUCLEOTIDE SEQUENCE [LARGE SCALE GENOMIC DNA]</scope>
    <source>
        <strain evidence="1 2">YPA3-1-1</strain>
    </source>
</reference>
<organism evidence="1 2">
    <name type="scientific">Chengkuizengella marina</name>
    <dbReference type="NCBI Taxonomy" id="2507566"/>
    <lineage>
        <taxon>Bacteria</taxon>
        <taxon>Bacillati</taxon>
        <taxon>Bacillota</taxon>
        <taxon>Bacilli</taxon>
        <taxon>Bacillales</taxon>
        <taxon>Paenibacillaceae</taxon>
        <taxon>Chengkuizengella</taxon>
    </lineage>
</organism>
<dbReference type="RefSeq" id="WP_160647007.1">
    <property type="nucleotide sequence ID" value="NZ_SIJB01000030.1"/>
</dbReference>